<keyword evidence="19" id="KW-1185">Reference proteome</keyword>
<dbReference type="PANTHER" id="PTHR37928">
    <property type="entry name" value="CFEM DOMAIN PROTEIN (AFU_ORTHOLOGUE AFUA_6G14090)"/>
    <property type="match status" value="1"/>
</dbReference>
<evidence type="ECO:0000259" key="17">
    <source>
        <dbReference type="PROSITE" id="PS52012"/>
    </source>
</evidence>
<dbReference type="PROSITE" id="PS52012">
    <property type="entry name" value="CFEM"/>
    <property type="match status" value="1"/>
</dbReference>
<dbReference type="EMBL" id="JAGMWT010000001">
    <property type="protein sequence ID" value="KAH7139006.1"/>
    <property type="molecule type" value="Genomic_DNA"/>
</dbReference>
<evidence type="ECO:0000256" key="5">
    <source>
        <dbReference type="ARBA" id="ARBA00022525"/>
    </source>
</evidence>
<name>A0A9P9J0M0_9PLEO</name>
<reference evidence="18" key="1">
    <citation type="journal article" date="2021" name="Nat. Commun.">
        <title>Genetic determinants of endophytism in the Arabidopsis root mycobiome.</title>
        <authorList>
            <person name="Mesny F."/>
            <person name="Miyauchi S."/>
            <person name="Thiergart T."/>
            <person name="Pickel B."/>
            <person name="Atanasova L."/>
            <person name="Karlsson M."/>
            <person name="Huettel B."/>
            <person name="Barry K.W."/>
            <person name="Haridas S."/>
            <person name="Chen C."/>
            <person name="Bauer D."/>
            <person name="Andreopoulos W."/>
            <person name="Pangilinan J."/>
            <person name="LaButti K."/>
            <person name="Riley R."/>
            <person name="Lipzen A."/>
            <person name="Clum A."/>
            <person name="Drula E."/>
            <person name="Henrissat B."/>
            <person name="Kohler A."/>
            <person name="Grigoriev I.V."/>
            <person name="Martin F.M."/>
            <person name="Hacquard S."/>
        </authorList>
    </citation>
    <scope>NUCLEOTIDE SEQUENCE</scope>
    <source>
        <strain evidence="18">MPI-CAGE-CH-0243</strain>
    </source>
</reference>
<feature type="signal peptide" evidence="16">
    <location>
        <begin position="1"/>
        <end position="19"/>
    </location>
</feature>
<evidence type="ECO:0000256" key="11">
    <source>
        <dbReference type="ARBA" id="ARBA00023136"/>
    </source>
</evidence>
<dbReference type="Pfam" id="PF05730">
    <property type="entry name" value="CFEM"/>
    <property type="match status" value="1"/>
</dbReference>
<keyword evidence="12 15" id="KW-1015">Disulfide bond</keyword>
<dbReference type="Proteomes" id="UP000700596">
    <property type="component" value="Unassembled WGS sequence"/>
</dbReference>
<dbReference type="GO" id="GO:0005886">
    <property type="term" value="C:plasma membrane"/>
    <property type="evidence" value="ECO:0007669"/>
    <property type="project" value="UniProtKB-SubCell"/>
</dbReference>
<sequence>MKFSFSFFALAASVALVSAQDLTGIPSCAIACFAVAVPSSGCSLTDTTCQCTTGRDKITSSLMECVPGKCSTSEIAQLAPAVENICKKAGITISNIPTAVPTGVQSGSGTAATRTPTITGAVASQTPGAGVANVAGMGAVAMGLVAAFGL</sequence>
<feature type="domain" description="CFEM" evidence="17">
    <location>
        <begin position="1"/>
        <end position="115"/>
    </location>
</feature>
<evidence type="ECO:0000313" key="19">
    <source>
        <dbReference type="Proteomes" id="UP000700596"/>
    </source>
</evidence>
<evidence type="ECO:0000256" key="3">
    <source>
        <dbReference type="ARBA" id="ARBA00010031"/>
    </source>
</evidence>
<keyword evidence="4" id="KW-1003">Cell membrane</keyword>
<comment type="similarity">
    <text evidence="3">Belongs to the RBT5 family.</text>
</comment>
<dbReference type="PANTHER" id="PTHR37928:SF2">
    <property type="entry name" value="GPI ANCHORED CFEM DOMAIN PROTEIN (AFU_ORTHOLOGUE AFUA_6G10580)"/>
    <property type="match status" value="1"/>
</dbReference>
<evidence type="ECO:0000256" key="4">
    <source>
        <dbReference type="ARBA" id="ARBA00022475"/>
    </source>
</evidence>
<keyword evidence="10 15" id="KW-0408">Iron</keyword>
<dbReference type="GO" id="GO:0005576">
    <property type="term" value="C:extracellular region"/>
    <property type="evidence" value="ECO:0007669"/>
    <property type="project" value="UniProtKB-SubCell"/>
</dbReference>
<keyword evidence="6 15" id="KW-0349">Heme</keyword>
<evidence type="ECO:0000256" key="7">
    <source>
        <dbReference type="ARBA" id="ARBA00022622"/>
    </source>
</evidence>
<dbReference type="AlphaFoldDB" id="A0A9P9J0M0"/>
<comment type="subcellular location">
    <subcellularLocation>
        <location evidence="1">Cell membrane</location>
        <topology evidence="1">Lipid-anchor</topology>
        <topology evidence="1">GPI-anchor</topology>
    </subcellularLocation>
    <subcellularLocation>
        <location evidence="2">Secreted</location>
    </subcellularLocation>
</comment>
<evidence type="ECO:0000256" key="14">
    <source>
        <dbReference type="ARBA" id="ARBA00023288"/>
    </source>
</evidence>
<keyword evidence="7" id="KW-0336">GPI-anchor</keyword>
<comment type="caution">
    <text evidence="18">The sequence shown here is derived from an EMBL/GenBank/DDBJ whole genome shotgun (WGS) entry which is preliminary data.</text>
</comment>
<proteinExistence type="inferred from homology"/>
<evidence type="ECO:0000256" key="15">
    <source>
        <dbReference type="PROSITE-ProRule" id="PRU01356"/>
    </source>
</evidence>
<keyword evidence="8 15" id="KW-0479">Metal-binding</keyword>
<keyword evidence="11" id="KW-0472">Membrane</keyword>
<feature type="disulfide bond" evidence="15">
    <location>
        <begin position="42"/>
        <end position="49"/>
    </location>
</feature>
<evidence type="ECO:0000256" key="6">
    <source>
        <dbReference type="ARBA" id="ARBA00022617"/>
    </source>
</evidence>
<evidence type="ECO:0000256" key="16">
    <source>
        <dbReference type="SAM" id="SignalP"/>
    </source>
</evidence>
<evidence type="ECO:0000256" key="9">
    <source>
        <dbReference type="ARBA" id="ARBA00022729"/>
    </source>
</evidence>
<feature type="chain" id="PRO_5040514661" description="CFEM domain-containing protein" evidence="16">
    <location>
        <begin position="20"/>
        <end position="150"/>
    </location>
</feature>
<dbReference type="GO" id="GO:0098552">
    <property type="term" value="C:side of membrane"/>
    <property type="evidence" value="ECO:0007669"/>
    <property type="project" value="UniProtKB-KW"/>
</dbReference>
<comment type="caution">
    <text evidence="15">Lacks conserved residue(s) required for the propagation of feature annotation.</text>
</comment>
<organism evidence="18 19">
    <name type="scientific">Dendryphion nanum</name>
    <dbReference type="NCBI Taxonomy" id="256645"/>
    <lineage>
        <taxon>Eukaryota</taxon>
        <taxon>Fungi</taxon>
        <taxon>Dikarya</taxon>
        <taxon>Ascomycota</taxon>
        <taxon>Pezizomycotina</taxon>
        <taxon>Dothideomycetes</taxon>
        <taxon>Pleosporomycetidae</taxon>
        <taxon>Pleosporales</taxon>
        <taxon>Torulaceae</taxon>
        <taxon>Dendryphion</taxon>
    </lineage>
</organism>
<evidence type="ECO:0000256" key="1">
    <source>
        <dbReference type="ARBA" id="ARBA00004609"/>
    </source>
</evidence>
<dbReference type="InterPro" id="IPR051735">
    <property type="entry name" value="CFEM_domain"/>
</dbReference>
<evidence type="ECO:0000256" key="12">
    <source>
        <dbReference type="ARBA" id="ARBA00023157"/>
    </source>
</evidence>
<evidence type="ECO:0000256" key="2">
    <source>
        <dbReference type="ARBA" id="ARBA00004613"/>
    </source>
</evidence>
<evidence type="ECO:0000256" key="10">
    <source>
        <dbReference type="ARBA" id="ARBA00023004"/>
    </source>
</evidence>
<gene>
    <name evidence="18" type="ORF">B0J11DRAFT_32726</name>
</gene>
<keyword evidence="9 16" id="KW-0732">Signal</keyword>
<keyword evidence="13" id="KW-0325">Glycoprotein</keyword>
<keyword evidence="5" id="KW-0964">Secreted</keyword>
<dbReference type="OrthoDB" id="3065412at2759"/>
<dbReference type="SMART" id="SM00747">
    <property type="entry name" value="CFEM"/>
    <property type="match status" value="1"/>
</dbReference>
<keyword evidence="14" id="KW-0449">Lipoprotein</keyword>
<feature type="binding site" description="axial binding residue" evidence="15">
    <location>
        <position position="46"/>
    </location>
    <ligand>
        <name>heme</name>
        <dbReference type="ChEBI" id="CHEBI:30413"/>
    </ligand>
    <ligandPart>
        <name>Fe</name>
        <dbReference type="ChEBI" id="CHEBI:18248"/>
    </ligandPart>
</feature>
<evidence type="ECO:0000256" key="13">
    <source>
        <dbReference type="ARBA" id="ARBA00023180"/>
    </source>
</evidence>
<evidence type="ECO:0000313" key="18">
    <source>
        <dbReference type="EMBL" id="KAH7139006.1"/>
    </source>
</evidence>
<accession>A0A9P9J0M0</accession>
<dbReference type="InterPro" id="IPR008427">
    <property type="entry name" value="Extracellular_membr_CFEM_dom"/>
</dbReference>
<protein>
    <recommendedName>
        <fullName evidence="17">CFEM domain-containing protein</fullName>
    </recommendedName>
</protein>
<dbReference type="GO" id="GO:0046872">
    <property type="term" value="F:metal ion binding"/>
    <property type="evidence" value="ECO:0007669"/>
    <property type="project" value="UniProtKB-UniRule"/>
</dbReference>
<evidence type="ECO:0000256" key="8">
    <source>
        <dbReference type="ARBA" id="ARBA00022723"/>
    </source>
</evidence>